<feature type="transmembrane region" description="Helical" evidence="8">
    <location>
        <begin position="78"/>
        <end position="111"/>
    </location>
</feature>
<gene>
    <name evidence="9" type="ORF">E1163_01695</name>
</gene>
<feature type="transmembrane region" description="Helical" evidence="8">
    <location>
        <begin position="326"/>
        <end position="345"/>
    </location>
</feature>
<feature type="transmembrane region" description="Helical" evidence="8">
    <location>
        <begin position="123"/>
        <end position="142"/>
    </location>
</feature>
<keyword evidence="4" id="KW-0808">Transferase</keyword>
<proteinExistence type="predicted"/>
<organism evidence="9 10">
    <name type="scientific">Fulvivirga kasyanovii</name>
    <dbReference type="NCBI Taxonomy" id="396812"/>
    <lineage>
        <taxon>Bacteria</taxon>
        <taxon>Pseudomonadati</taxon>
        <taxon>Bacteroidota</taxon>
        <taxon>Cytophagia</taxon>
        <taxon>Cytophagales</taxon>
        <taxon>Fulvivirgaceae</taxon>
        <taxon>Fulvivirga</taxon>
    </lineage>
</organism>
<keyword evidence="5 8" id="KW-0812">Transmembrane</keyword>
<evidence type="ECO:0000256" key="8">
    <source>
        <dbReference type="SAM" id="Phobius"/>
    </source>
</evidence>
<dbReference type="PANTHER" id="PTHR33908:SF11">
    <property type="entry name" value="MEMBRANE PROTEIN"/>
    <property type="match status" value="1"/>
</dbReference>
<keyword evidence="6 8" id="KW-1133">Transmembrane helix</keyword>
<feature type="transmembrane region" description="Helical" evidence="8">
    <location>
        <begin position="272"/>
        <end position="291"/>
    </location>
</feature>
<evidence type="ECO:0000256" key="5">
    <source>
        <dbReference type="ARBA" id="ARBA00022692"/>
    </source>
</evidence>
<sequence length="489" mass="56981">MNKLDKVYSNLLSRKVLLSLLIVASVALLATLINRYIQSDDNWFGEQAYWLAKEGTVKLKSIPFIFNWENEFLVYHKLLIWIGSAIISVFGWSVYYLKAFNLLCLALCMFMMWKYTSSESRELRYLVLLLILIIPLTLVKAFEYRPEVPAMMFGFGSFLFLTAYKNSGGIYKVLLAGLFAGLAFLTHLNGAIFCVSGFFTLLYYRKIKGVVLFSAVAIPVCLVYFAPLAQGDNFAIWAHNLQNWPSHSFSDTVQKNIFQTLFERIVNEQKRFFWDDQVAGISVMFILTLFFKGKHLWNTRRELLLYTIFQVTFLALLGSHKAPRYLMLNIPFMVLITGYGLHALVQSKQRVFKGIMILVLLVQFVLFFVRAVKIIERNEAHIAKHEEILSHIPKGAKLIGPWELVYNGILDYRIYSYKSYEYLEERMPEPFTQEEFTEKVASLDIEYIVVDEEMKDSEVFHWFNGWKVEENGLYEKYYNGGKYLILKKK</sequence>
<feature type="transmembrane region" description="Helical" evidence="8">
    <location>
        <begin position="303"/>
        <end position="319"/>
    </location>
</feature>
<feature type="transmembrane region" description="Helical" evidence="8">
    <location>
        <begin position="210"/>
        <end position="229"/>
    </location>
</feature>
<evidence type="ECO:0000313" key="10">
    <source>
        <dbReference type="Proteomes" id="UP000798808"/>
    </source>
</evidence>
<feature type="transmembrane region" description="Helical" evidence="8">
    <location>
        <begin position="176"/>
        <end position="204"/>
    </location>
</feature>
<dbReference type="InterPro" id="IPR050297">
    <property type="entry name" value="LipidA_mod_glycosyltrf_83"/>
</dbReference>
<evidence type="ECO:0000313" key="9">
    <source>
        <dbReference type="EMBL" id="MTI23657.1"/>
    </source>
</evidence>
<evidence type="ECO:0000256" key="4">
    <source>
        <dbReference type="ARBA" id="ARBA00022679"/>
    </source>
</evidence>
<dbReference type="EMBL" id="SMLW01000266">
    <property type="protein sequence ID" value="MTI23657.1"/>
    <property type="molecule type" value="Genomic_DNA"/>
</dbReference>
<keyword evidence="7 8" id="KW-0472">Membrane</keyword>
<comment type="subcellular location">
    <subcellularLocation>
        <location evidence="1">Cell membrane</location>
        <topology evidence="1">Multi-pass membrane protein</topology>
    </subcellularLocation>
</comment>
<evidence type="ECO:0000256" key="1">
    <source>
        <dbReference type="ARBA" id="ARBA00004651"/>
    </source>
</evidence>
<dbReference type="Proteomes" id="UP000798808">
    <property type="component" value="Unassembled WGS sequence"/>
</dbReference>
<accession>A0ABW9RHX1</accession>
<feature type="transmembrane region" description="Helical" evidence="8">
    <location>
        <begin position="351"/>
        <end position="369"/>
    </location>
</feature>
<dbReference type="PANTHER" id="PTHR33908">
    <property type="entry name" value="MANNOSYLTRANSFERASE YKCB-RELATED"/>
    <property type="match status" value="1"/>
</dbReference>
<evidence type="ECO:0000256" key="6">
    <source>
        <dbReference type="ARBA" id="ARBA00022989"/>
    </source>
</evidence>
<keyword evidence="10" id="KW-1185">Reference proteome</keyword>
<dbReference type="RefSeq" id="WP_155168826.1">
    <property type="nucleotide sequence ID" value="NZ_BAAAFL010000043.1"/>
</dbReference>
<evidence type="ECO:0008006" key="11">
    <source>
        <dbReference type="Google" id="ProtNLM"/>
    </source>
</evidence>
<comment type="caution">
    <text evidence="9">The sequence shown here is derived from an EMBL/GenBank/DDBJ whole genome shotgun (WGS) entry which is preliminary data.</text>
</comment>
<keyword evidence="3" id="KW-0328">Glycosyltransferase</keyword>
<protein>
    <recommendedName>
        <fullName evidence="11">Glycosyltransferase RgtA/B/C/D-like domain-containing protein</fullName>
    </recommendedName>
</protein>
<name>A0ABW9RHX1_9BACT</name>
<keyword evidence="2" id="KW-1003">Cell membrane</keyword>
<reference evidence="9 10" key="1">
    <citation type="submission" date="2019-02" db="EMBL/GenBank/DDBJ databases">
        <authorList>
            <person name="Goldberg S.R."/>
            <person name="Haltli B.A."/>
            <person name="Correa H."/>
            <person name="Russell K.G."/>
        </authorList>
    </citation>
    <scope>NUCLEOTIDE SEQUENCE [LARGE SCALE GENOMIC DNA]</scope>
    <source>
        <strain evidence="9 10">JCM 16186</strain>
    </source>
</reference>
<evidence type="ECO:0000256" key="7">
    <source>
        <dbReference type="ARBA" id="ARBA00023136"/>
    </source>
</evidence>
<evidence type="ECO:0000256" key="2">
    <source>
        <dbReference type="ARBA" id="ARBA00022475"/>
    </source>
</evidence>
<feature type="transmembrane region" description="Helical" evidence="8">
    <location>
        <begin position="16"/>
        <end position="37"/>
    </location>
</feature>
<evidence type="ECO:0000256" key="3">
    <source>
        <dbReference type="ARBA" id="ARBA00022676"/>
    </source>
</evidence>